<evidence type="ECO:0000313" key="3">
    <source>
        <dbReference type="Proteomes" id="UP000478052"/>
    </source>
</evidence>
<feature type="non-terminal residue" evidence="2">
    <location>
        <position position="73"/>
    </location>
</feature>
<dbReference type="EMBL" id="VUJU01013833">
    <property type="protein sequence ID" value="KAF0703571.1"/>
    <property type="molecule type" value="Genomic_DNA"/>
</dbReference>
<sequence>FNMSSTDEEIQVLDEDILDVDLLITLVEENPLLWDKTLDSYSDRNEKRKCWKDIFCKIKPGFEEMDIKDQKII</sequence>
<dbReference type="AlphaFoldDB" id="A0A6G0VP08"/>
<feature type="non-terminal residue" evidence="2">
    <location>
        <position position="1"/>
    </location>
</feature>
<keyword evidence="3" id="KW-1185">Reference proteome</keyword>
<comment type="caution">
    <text evidence="2">The sequence shown here is derived from an EMBL/GenBank/DDBJ whole genome shotgun (WGS) entry which is preliminary data.</text>
</comment>
<reference evidence="2 3" key="1">
    <citation type="submission" date="2019-08" db="EMBL/GenBank/DDBJ databases">
        <title>Whole genome of Aphis craccivora.</title>
        <authorList>
            <person name="Voronova N.V."/>
            <person name="Shulinski R.S."/>
            <person name="Bandarenka Y.V."/>
            <person name="Zhorov D.G."/>
            <person name="Warner D."/>
        </authorList>
    </citation>
    <scope>NUCLEOTIDE SEQUENCE [LARGE SCALE GENOMIC DNA]</scope>
    <source>
        <strain evidence="2">180601</strain>
        <tissue evidence="2">Whole Body</tissue>
    </source>
</reference>
<accession>A0A6G0VP08</accession>
<gene>
    <name evidence="2" type="ORF">FWK35_00036962</name>
</gene>
<dbReference type="OrthoDB" id="6153252at2759"/>
<dbReference type="Pfam" id="PF10545">
    <property type="entry name" value="MADF_DNA_bdg"/>
    <property type="match status" value="1"/>
</dbReference>
<protein>
    <submittedName>
        <fullName evidence="2">PiggyBac transposable element-derived protein 4-like</fullName>
    </submittedName>
</protein>
<evidence type="ECO:0000313" key="2">
    <source>
        <dbReference type="EMBL" id="KAF0703571.1"/>
    </source>
</evidence>
<proteinExistence type="predicted"/>
<feature type="domain" description="MADF" evidence="1">
    <location>
        <begin position="22"/>
        <end position="73"/>
    </location>
</feature>
<dbReference type="PROSITE" id="PS51029">
    <property type="entry name" value="MADF"/>
    <property type="match status" value="1"/>
</dbReference>
<dbReference type="InterPro" id="IPR006578">
    <property type="entry name" value="MADF-dom"/>
</dbReference>
<evidence type="ECO:0000259" key="1">
    <source>
        <dbReference type="PROSITE" id="PS51029"/>
    </source>
</evidence>
<dbReference type="Proteomes" id="UP000478052">
    <property type="component" value="Unassembled WGS sequence"/>
</dbReference>
<organism evidence="2 3">
    <name type="scientific">Aphis craccivora</name>
    <name type="common">Cowpea aphid</name>
    <dbReference type="NCBI Taxonomy" id="307492"/>
    <lineage>
        <taxon>Eukaryota</taxon>
        <taxon>Metazoa</taxon>
        <taxon>Ecdysozoa</taxon>
        <taxon>Arthropoda</taxon>
        <taxon>Hexapoda</taxon>
        <taxon>Insecta</taxon>
        <taxon>Pterygota</taxon>
        <taxon>Neoptera</taxon>
        <taxon>Paraneoptera</taxon>
        <taxon>Hemiptera</taxon>
        <taxon>Sternorrhyncha</taxon>
        <taxon>Aphidomorpha</taxon>
        <taxon>Aphidoidea</taxon>
        <taxon>Aphididae</taxon>
        <taxon>Aphidini</taxon>
        <taxon>Aphis</taxon>
        <taxon>Aphis</taxon>
    </lineage>
</organism>
<name>A0A6G0VP08_APHCR</name>